<dbReference type="RefSeq" id="WP_143012932.1">
    <property type="nucleotide sequence ID" value="NZ_FMYV01000002.1"/>
</dbReference>
<proteinExistence type="predicted"/>
<feature type="domain" description="Metallo-beta-lactamase" evidence="5">
    <location>
        <begin position="12"/>
        <end position="168"/>
    </location>
</feature>
<gene>
    <name evidence="6" type="ORF">SAMN04488588_0509</name>
</gene>
<name>A0A1G6JES1_9BACT</name>
<evidence type="ECO:0000259" key="5">
    <source>
        <dbReference type="SMART" id="SM00849"/>
    </source>
</evidence>
<reference evidence="6 7" key="1">
    <citation type="submission" date="2016-10" db="EMBL/GenBank/DDBJ databases">
        <authorList>
            <person name="de Groot N.N."/>
        </authorList>
    </citation>
    <scope>NUCLEOTIDE SEQUENCE [LARGE SCALE GENOMIC DNA]</scope>
    <source>
        <strain evidence="6 7">WG14</strain>
    </source>
</reference>
<dbReference type="CDD" id="cd06262">
    <property type="entry name" value="metallo-hydrolase-like_MBL-fold"/>
    <property type="match status" value="1"/>
</dbReference>
<dbReference type="EMBL" id="FMYV01000002">
    <property type="protein sequence ID" value="SDC17209.1"/>
    <property type="molecule type" value="Genomic_DNA"/>
</dbReference>
<dbReference type="InterPro" id="IPR001279">
    <property type="entry name" value="Metallo-B-lactamas"/>
</dbReference>
<evidence type="ECO:0000313" key="6">
    <source>
        <dbReference type="EMBL" id="SDC17209.1"/>
    </source>
</evidence>
<evidence type="ECO:0000256" key="2">
    <source>
        <dbReference type="ARBA" id="ARBA00022723"/>
    </source>
</evidence>
<dbReference type="Pfam" id="PF00753">
    <property type="entry name" value="Lactamase_B"/>
    <property type="match status" value="1"/>
</dbReference>
<evidence type="ECO:0000256" key="3">
    <source>
        <dbReference type="ARBA" id="ARBA00022801"/>
    </source>
</evidence>
<comment type="cofactor">
    <cofactor evidence="1">
        <name>Zn(2+)</name>
        <dbReference type="ChEBI" id="CHEBI:29105"/>
    </cofactor>
</comment>
<organism evidence="6 7">
    <name type="scientific">Geotoga petraea</name>
    <dbReference type="NCBI Taxonomy" id="28234"/>
    <lineage>
        <taxon>Bacteria</taxon>
        <taxon>Thermotogati</taxon>
        <taxon>Thermotogota</taxon>
        <taxon>Thermotogae</taxon>
        <taxon>Petrotogales</taxon>
        <taxon>Petrotogaceae</taxon>
        <taxon>Geotoga</taxon>
    </lineage>
</organism>
<dbReference type="Proteomes" id="UP000199322">
    <property type="component" value="Unassembled WGS sequence"/>
</dbReference>
<dbReference type="SMART" id="SM00849">
    <property type="entry name" value="Lactamase_B"/>
    <property type="match status" value="1"/>
</dbReference>
<dbReference type="GO" id="GO:0046872">
    <property type="term" value="F:metal ion binding"/>
    <property type="evidence" value="ECO:0007669"/>
    <property type="project" value="UniProtKB-KW"/>
</dbReference>
<dbReference type="InterPro" id="IPR051453">
    <property type="entry name" value="MBL_Glyoxalase_II"/>
</dbReference>
<dbReference type="SUPFAM" id="SSF56281">
    <property type="entry name" value="Metallo-hydrolase/oxidoreductase"/>
    <property type="match status" value="1"/>
</dbReference>
<dbReference type="STRING" id="28234.SAMN04488588_0509"/>
<evidence type="ECO:0000313" key="7">
    <source>
        <dbReference type="Proteomes" id="UP000199322"/>
    </source>
</evidence>
<keyword evidence="7" id="KW-1185">Reference proteome</keyword>
<dbReference type="AlphaFoldDB" id="A0A1G6JES1"/>
<protein>
    <submittedName>
        <fullName evidence="6">Glyoxylase, beta-lactamase superfamily II</fullName>
    </submittedName>
</protein>
<dbReference type="PANTHER" id="PTHR46233:SF3">
    <property type="entry name" value="HYDROXYACYLGLUTATHIONE HYDROLASE GLOC"/>
    <property type="match status" value="1"/>
</dbReference>
<dbReference type="Gene3D" id="3.60.15.10">
    <property type="entry name" value="Ribonuclease Z/Hydroxyacylglutathione hydrolase-like"/>
    <property type="match status" value="1"/>
</dbReference>
<dbReference type="GO" id="GO:0016787">
    <property type="term" value="F:hydrolase activity"/>
    <property type="evidence" value="ECO:0007669"/>
    <property type="project" value="UniProtKB-KW"/>
</dbReference>
<sequence>MKVQKIVTEQYGTNSYIIDNKYVVDPGIGIGKHIKNKVDVILTHAHFDHLLGLNELNYDKIYLHPGDFEMIKNAEINLSKIIGAPIEIRENLYDIQDAFETIHTPGHTEGSVLIFMNNHIFSGDTVFYNSVGRTDLPSGDQYKLENSIEKIKKIFKTKDKNIIIHPGHMEETNIERILEENPYLF</sequence>
<keyword evidence="4" id="KW-0862">Zinc</keyword>
<dbReference type="PANTHER" id="PTHR46233">
    <property type="entry name" value="HYDROXYACYLGLUTATHIONE HYDROLASE GLOC"/>
    <property type="match status" value="1"/>
</dbReference>
<dbReference type="InterPro" id="IPR036866">
    <property type="entry name" value="RibonucZ/Hydroxyglut_hydro"/>
</dbReference>
<keyword evidence="3" id="KW-0378">Hydrolase</keyword>
<keyword evidence="2" id="KW-0479">Metal-binding</keyword>
<evidence type="ECO:0000256" key="1">
    <source>
        <dbReference type="ARBA" id="ARBA00001947"/>
    </source>
</evidence>
<accession>A0A1G6JES1</accession>
<evidence type="ECO:0000256" key="4">
    <source>
        <dbReference type="ARBA" id="ARBA00022833"/>
    </source>
</evidence>